<feature type="region of interest" description="Disordered" evidence="1">
    <location>
        <begin position="16"/>
        <end position="93"/>
    </location>
</feature>
<dbReference type="EMBL" id="HACG01009202">
    <property type="protein sequence ID" value="CEK56067.1"/>
    <property type="molecule type" value="Transcribed_RNA"/>
</dbReference>
<organism evidence="2">
    <name type="scientific">Arion vulgaris</name>
    <dbReference type="NCBI Taxonomy" id="1028688"/>
    <lineage>
        <taxon>Eukaryota</taxon>
        <taxon>Metazoa</taxon>
        <taxon>Spiralia</taxon>
        <taxon>Lophotrochozoa</taxon>
        <taxon>Mollusca</taxon>
        <taxon>Gastropoda</taxon>
        <taxon>Heterobranchia</taxon>
        <taxon>Euthyneura</taxon>
        <taxon>Panpulmonata</taxon>
        <taxon>Eupulmonata</taxon>
        <taxon>Stylommatophora</taxon>
        <taxon>Helicina</taxon>
        <taxon>Arionoidea</taxon>
        <taxon>Arionidae</taxon>
        <taxon>Arion</taxon>
    </lineage>
</organism>
<feature type="non-terminal residue" evidence="2">
    <location>
        <position position="1"/>
    </location>
</feature>
<feature type="compositionally biased region" description="Polar residues" evidence="1">
    <location>
        <begin position="54"/>
        <end position="75"/>
    </location>
</feature>
<protein>
    <submittedName>
        <fullName evidence="2">Uncharacterized protein</fullName>
    </submittedName>
</protein>
<reference evidence="2" key="1">
    <citation type="submission" date="2014-12" db="EMBL/GenBank/DDBJ databases">
        <title>Insight into the proteome of Arion vulgaris.</title>
        <authorList>
            <person name="Aradska J."/>
            <person name="Bulat T."/>
            <person name="Smidak R."/>
            <person name="Sarate P."/>
            <person name="Gangsoo J."/>
            <person name="Sialana F."/>
            <person name="Bilban M."/>
            <person name="Lubec G."/>
        </authorList>
    </citation>
    <scope>NUCLEOTIDE SEQUENCE</scope>
    <source>
        <tissue evidence="2">Skin</tissue>
    </source>
</reference>
<proteinExistence type="predicted"/>
<name>A0A0B6YIP8_9EUPU</name>
<feature type="compositionally biased region" description="Basic residues" evidence="1">
    <location>
        <begin position="77"/>
        <end position="86"/>
    </location>
</feature>
<accession>A0A0B6YIP8</accession>
<evidence type="ECO:0000313" key="2">
    <source>
        <dbReference type="EMBL" id="CEK56067.1"/>
    </source>
</evidence>
<evidence type="ECO:0000256" key="1">
    <source>
        <dbReference type="SAM" id="MobiDB-lite"/>
    </source>
</evidence>
<dbReference type="AlphaFoldDB" id="A0A0B6YIP8"/>
<sequence length="93" mass="9948">DLTSIPGNLVKLVAPNVGDRQSNKENVVSSAAAKDDNYSNFQTSVLPTEDTDKTGSQQKLDSKAVSSPAPSNSNYGKGKKKNKKGKHMDVTRI</sequence>
<gene>
    <name evidence="2" type="primary">ORF26696</name>
</gene>